<keyword evidence="1" id="KW-1133">Transmembrane helix</keyword>
<comment type="caution">
    <text evidence="2">The sequence shown here is derived from an EMBL/GenBank/DDBJ whole genome shotgun (WGS) entry which is preliminary data.</text>
</comment>
<keyword evidence="1" id="KW-0812">Transmembrane</keyword>
<dbReference type="EMBL" id="CAKOGP040002202">
    <property type="protein sequence ID" value="CAJ1965367.1"/>
    <property type="molecule type" value="Genomic_DNA"/>
</dbReference>
<dbReference type="InterPro" id="IPR023352">
    <property type="entry name" value="MAPEG-like_dom_sf"/>
</dbReference>
<protein>
    <recommendedName>
        <fullName evidence="4">Microsomal glutathione S-transferase 2</fullName>
    </recommendedName>
</protein>
<name>A0AAD2PX75_9STRA</name>
<dbReference type="Proteomes" id="UP001295423">
    <property type="component" value="Unassembled WGS sequence"/>
</dbReference>
<gene>
    <name evidence="2" type="ORF">CYCCA115_LOCUS21081</name>
</gene>
<dbReference type="Gene3D" id="1.20.120.550">
    <property type="entry name" value="Membrane associated eicosanoid/glutathione metabolism-like domain"/>
    <property type="match status" value="1"/>
</dbReference>
<feature type="transmembrane region" description="Helical" evidence="1">
    <location>
        <begin position="105"/>
        <end position="124"/>
    </location>
</feature>
<evidence type="ECO:0008006" key="4">
    <source>
        <dbReference type="Google" id="ProtNLM"/>
    </source>
</evidence>
<sequence>MEGLRQSLFAPAASSVFLVAGIAAAVKEQVGARYSAKDDEGNKLYTHPYSPWIEIDPKYKDQADKAWRAFKMCENVKEWAFFSMPLPWVIAVFGGSLPYVEDSYVSYFLGVTSVLYGYANYQFIYGYLESPEKRLTGFKLRMRVFFLWLSGSAVSLLGYGLIAAGIRSP</sequence>
<dbReference type="SUPFAM" id="SSF161084">
    <property type="entry name" value="MAPEG domain-like"/>
    <property type="match status" value="1"/>
</dbReference>
<feature type="transmembrane region" description="Helical" evidence="1">
    <location>
        <begin position="79"/>
        <end position="99"/>
    </location>
</feature>
<reference evidence="2" key="1">
    <citation type="submission" date="2023-08" db="EMBL/GenBank/DDBJ databases">
        <authorList>
            <person name="Audoor S."/>
            <person name="Bilcke G."/>
        </authorList>
    </citation>
    <scope>NUCLEOTIDE SEQUENCE</scope>
</reference>
<evidence type="ECO:0000256" key="1">
    <source>
        <dbReference type="SAM" id="Phobius"/>
    </source>
</evidence>
<keyword evidence="3" id="KW-1185">Reference proteome</keyword>
<accession>A0AAD2PX75</accession>
<proteinExistence type="predicted"/>
<feature type="transmembrane region" description="Helical" evidence="1">
    <location>
        <begin position="145"/>
        <end position="166"/>
    </location>
</feature>
<keyword evidence="1" id="KW-0472">Membrane</keyword>
<dbReference type="AlphaFoldDB" id="A0AAD2PX75"/>
<organism evidence="2 3">
    <name type="scientific">Cylindrotheca closterium</name>
    <dbReference type="NCBI Taxonomy" id="2856"/>
    <lineage>
        <taxon>Eukaryota</taxon>
        <taxon>Sar</taxon>
        <taxon>Stramenopiles</taxon>
        <taxon>Ochrophyta</taxon>
        <taxon>Bacillariophyta</taxon>
        <taxon>Bacillariophyceae</taxon>
        <taxon>Bacillariophycidae</taxon>
        <taxon>Bacillariales</taxon>
        <taxon>Bacillariaceae</taxon>
        <taxon>Cylindrotheca</taxon>
    </lineage>
</organism>
<evidence type="ECO:0000313" key="2">
    <source>
        <dbReference type="EMBL" id="CAJ1965367.1"/>
    </source>
</evidence>
<feature type="transmembrane region" description="Helical" evidence="1">
    <location>
        <begin position="6"/>
        <end position="26"/>
    </location>
</feature>
<evidence type="ECO:0000313" key="3">
    <source>
        <dbReference type="Proteomes" id="UP001295423"/>
    </source>
</evidence>